<evidence type="ECO:0000313" key="3">
    <source>
        <dbReference type="WBParaSite" id="maker-uti_cns_0014822-snap-gene-0.3-mRNA-1"/>
    </source>
</evidence>
<dbReference type="Proteomes" id="UP000095280">
    <property type="component" value="Unplaced"/>
</dbReference>
<keyword evidence="2" id="KW-1185">Reference proteome</keyword>
<proteinExistence type="predicted"/>
<dbReference type="AlphaFoldDB" id="A0A1I8INT7"/>
<dbReference type="PROSITE" id="PS50096">
    <property type="entry name" value="IQ"/>
    <property type="match status" value="1"/>
</dbReference>
<reference evidence="3" key="1">
    <citation type="submission" date="2016-11" db="UniProtKB">
        <authorList>
            <consortium name="WormBaseParasite"/>
        </authorList>
    </citation>
    <scope>IDENTIFICATION</scope>
</reference>
<dbReference type="PANTHER" id="PTHR33504">
    <property type="entry name" value="NADH DEHYDROGENASE (UBIQUINONE) 1 BETA SUBCOMPLEX, 4"/>
    <property type="match status" value="1"/>
</dbReference>
<evidence type="ECO:0000256" key="1">
    <source>
        <dbReference type="SAM" id="MobiDB-lite"/>
    </source>
</evidence>
<name>A0A1I8INT7_9PLAT</name>
<accession>A0A1I8INT7</accession>
<sequence length="849" mass="94704">MLTSDEAATKIQRAWRRHIDMQVFRYYRDLINFKQKGDPALMLKSINPMEAKMLDAASGVHVKFRLAGETFPPNIFYKIFTHRPVQDMCANSPKDYTRPEAKLQDCRQLHNTRPLDFIQQGPERDGWYRRIENNGWRLVSDRALAGGKTIDPDPASGAAEFHHDRLQRRADLAAKRKQRRVQWLMKMHREGLLKSREPEAADLVESAADGMVRALEAGEEVEDWEVEELLHWSTCLDFEQYASDWGCVATTAPSDEQLRIAAQLRILQNTAAESSVSERHLNTADSRPRPVAPANPAAVNLPDKTVRTLEQEAFTLFEAGQSQEALIRLSDALEIDAGNARLLCLRAQLYCQLGDFETALSDAEQAASVEQFSCETCCFRSAILRKLERNDEAILHNIRCLSLDDCNLPRVKTSLLLSFRRMLPHTAEQLDAMKNLEIFNFLCQIGVLASKEGRQHLAIQLLEVAQTYETEQLGLRMLMLLSLANSYASRKYSEVAIELYTDDNVAKATAYYQRLLDLRQDKAVINGDDWSPELECGLLLNLSICCATLGNLDESKRYAELSVSAAEQSVAAAQMQAQCRSNFGLALLRAGQPELAKSSLEEALKHARKVGDPSLLASCQGLLGSVMAELRNAGLSAAYHEQQIINSRRCDDRDALARAHLASGDSLRLLGKFDSAVDSFAEAGRAAIRPEMKLLAEVKIGETHLSADRPQRALYHFERCLEIAEADSAVSSDQLQSVQLQVAVIHQMSSSPEALDIAERLFYQLLPNLERGLDRPRPWDAPAPRDLLRDLRRCYLGLANSAAKRGKFERALLASEAARQRSLSHHLAGRQSLLSSDRFDGLGGGGGGG</sequence>
<dbReference type="InterPro" id="IPR019734">
    <property type="entry name" value="TPR_rpt"/>
</dbReference>
<dbReference type="SUPFAM" id="SSF48452">
    <property type="entry name" value="TPR-like"/>
    <property type="match status" value="3"/>
</dbReference>
<protein>
    <submittedName>
        <fullName evidence="3">TPR_REGION domain-containing protein</fullName>
    </submittedName>
</protein>
<dbReference type="InterPro" id="IPR011990">
    <property type="entry name" value="TPR-like_helical_dom_sf"/>
</dbReference>
<dbReference type="Gene3D" id="1.25.40.10">
    <property type="entry name" value="Tetratricopeptide repeat domain"/>
    <property type="match status" value="2"/>
</dbReference>
<dbReference type="PANTHER" id="PTHR33504:SF2">
    <property type="entry name" value="PROTEIN MFI"/>
    <property type="match status" value="1"/>
</dbReference>
<dbReference type="WBParaSite" id="maker-uti_cns_0014822-snap-gene-0.3-mRNA-1">
    <property type="protein sequence ID" value="maker-uti_cns_0014822-snap-gene-0.3-mRNA-1"/>
    <property type="gene ID" value="maker-uti_cns_0014822-snap-gene-0.3"/>
</dbReference>
<dbReference type="SMART" id="SM00028">
    <property type="entry name" value="TPR"/>
    <property type="match status" value="9"/>
</dbReference>
<organism evidence="2 3">
    <name type="scientific">Macrostomum lignano</name>
    <dbReference type="NCBI Taxonomy" id="282301"/>
    <lineage>
        <taxon>Eukaryota</taxon>
        <taxon>Metazoa</taxon>
        <taxon>Spiralia</taxon>
        <taxon>Lophotrochozoa</taxon>
        <taxon>Platyhelminthes</taxon>
        <taxon>Rhabditophora</taxon>
        <taxon>Macrostomorpha</taxon>
        <taxon>Macrostomida</taxon>
        <taxon>Macrostomidae</taxon>
        <taxon>Macrostomum</taxon>
    </lineage>
</organism>
<feature type="compositionally biased region" description="Basic and acidic residues" evidence="1">
    <location>
        <begin position="276"/>
        <end position="288"/>
    </location>
</feature>
<feature type="region of interest" description="Disordered" evidence="1">
    <location>
        <begin position="276"/>
        <end position="298"/>
    </location>
</feature>
<evidence type="ECO:0000313" key="2">
    <source>
        <dbReference type="Proteomes" id="UP000095280"/>
    </source>
</evidence>